<protein>
    <submittedName>
        <fullName evidence="19">Iron complex outermembrane receptor protein</fullName>
    </submittedName>
</protein>
<evidence type="ECO:0000256" key="16">
    <source>
        <dbReference type="SAM" id="SignalP"/>
    </source>
</evidence>
<evidence type="ECO:0000256" key="14">
    <source>
        <dbReference type="PROSITE-ProRule" id="PRU01360"/>
    </source>
</evidence>
<dbReference type="InterPro" id="IPR036942">
    <property type="entry name" value="Beta-barrel_TonB_sf"/>
</dbReference>
<dbReference type="InterPro" id="IPR012910">
    <property type="entry name" value="Plug_dom"/>
</dbReference>
<keyword evidence="5" id="KW-0410">Iron transport</keyword>
<feature type="signal peptide" evidence="16">
    <location>
        <begin position="1"/>
        <end position="21"/>
    </location>
</feature>
<dbReference type="Pfam" id="PF07715">
    <property type="entry name" value="Plug"/>
    <property type="match status" value="1"/>
</dbReference>
<dbReference type="Pfam" id="PF00593">
    <property type="entry name" value="TonB_dep_Rec_b-barrel"/>
    <property type="match status" value="1"/>
</dbReference>
<dbReference type="PANTHER" id="PTHR32552">
    <property type="entry name" value="FERRICHROME IRON RECEPTOR-RELATED"/>
    <property type="match status" value="1"/>
</dbReference>
<gene>
    <name evidence="19" type="ORF">HNR60_001855</name>
</gene>
<dbReference type="InterPro" id="IPR000531">
    <property type="entry name" value="Beta-barrel_TonB"/>
</dbReference>
<dbReference type="EMBL" id="JACHIH010000008">
    <property type="protein sequence ID" value="MBB5047103.1"/>
    <property type="molecule type" value="Genomic_DNA"/>
</dbReference>
<dbReference type="GO" id="GO:0009279">
    <property type="term" value="C:cell outer membrane"/>
    <property type="evidence" value="ECO:0007669"/>
    <property type="project" value="UniProtKB-SubCell"/>
</dbReference>
<evidence type="ECO:0000256" key="3">
    <source>
        <dbReference type="ARBA" id="ARBA00022448"/>
    </source>
</evidence>
<evidence type="ECO:0000256" key="4">
    <source>
        <dbReference type="ARBA" id="ARBA00022452"/>
    </source>
</evidence>
<evidence type="ECO:0000313" key="20">
    <source>
        <dbReference type="Proteomes" id="UP000542353"/>
    </source>
</evidence>
<keyword evidence="11 14" id="KW-0472">Membrane</keyword>
<dbReference type="GO" id="GO:0038023">
    <property type="term" value="F:signaling receptor activity"/>
    <property type="evidence" value="ECO:0007669"/>
    <property type="project" value="InterPro"/>
</dbReference>
<keyword evidence="6 14" id="KW-0812">Transmembrane</keyword>
<evidence type="ECO:0000256" key="10">
    <source>
        <dbReference type="ARBA" id="ARBA00023077"/>
    </source>
</evidence>
<dbReference type="GO" id="GO:0015891">
    <property type="term" value="P:siderophore transport"/>
    <property type="evidence" value="ECO:0007669"/>
    <property type="project" value="InterPro"/>
</dbReference>
<keyword evidence="3 14" id="KW-0813">Transport</keyword>
<feature type="domain" description="TonB-dependent receptor plug" evidence="18">
    <location>
        <begin position="101"/>
        <end position="202"/>
    </location>
</feature>
<comment type="similarity">
    <text evidence="2 14 15">Belongs to the TonB-dependent receptor family.</text>
</comment>
<evidence type="ECO:0000313" key="19">
    <source>
        <dbReference type="EMBL" id="MBB5047103.1"/>
    </source>
</evidence>
<keyword evidence="9" id="KW-0406">Ion transport</keyword>
<comment type="subcellular location">
    <subcellularLocation>
        <location evidence="1 14">Cell outer membrane</location>
        <topology evidence="1 14">Multi-pass membrane protein</topology>
    </subcellularLocation>
</comment>
<keyword evidence="4 14" id="KW-1134">Transmembrane beta strand</keyword>
<comment type="caution">
    <text evidence="19">The sequence shown here is derived from an EMBL/GenBank/DDBJ whole genome shotgun (WGS) entry which is preliminary data.</text>
</comment>
<dbReference type="InterPro" id="IPR010105">
    <property type="entry name" value="TonB_sidphr_rcpt"/>
</dbReference>
<evidence type="ECO:0000256" key="6">
    <source>
        <dbReference type="ARBA" id="ARBA00022692"/>
    </source>
</evidence>
<feature type="domain" description="TonB-dependent receptor-like beta-barrel" evidence="17">
    <location>
        <begin position="304"/>
        <end position="715"/>
    </location>
</feature>
<accession>A0A7W8DYM9</accession>
<dbReference type="InterPro" id="IPR037066">
    <property type="entry name" value="Plug_dom_sf"/>
</dbReference>
<keyword evidence="7 16" id="KW-0732">Signal</keyword>
<organism evidence="19 20">
    <name type="scientific">Rhodopseudomonas rhenobacensis</name>
    <dbReference type="NCBI Taxonomy" id="87461"/>
    <lineage>
        <taxon>Bacteria</taxon>
        <taxon>Pseudomonadati</taxon>
        <taxon>Pseudomonadota</taxon>
        <taxon>Alphaproteobacteria</taxon>
        <taxon>Hyphomicrobiales</taxon>
        <taxon>Nitrobacteraceae</taxon>
        <taxon>Rhodopseudomonas</taxon>
    </lineage>
</organism>
<evidence type="ECO:0000256" key="1">
    <source>
        <dbReference type="ARBA" id="ARBA00004571"/>
    </source>
</evidence>
<evidence type="ECO:0000256" key="7">
    <source>
        <dbReference type="ARBA" id="ARBA00022729"/>
    </source>
</evidence>
<evidence type="ECO:0000256" key="12">
    <source>
        <dbReference type="ARBA" id="ARBA00023170"/>
    </source>
</evidence>
<evidence type="ECO:0000256" key="8">
    <source>
        <dbReference type="ARBA" id="ARBA00023004"/>
    </source>
</evidence>
<sequence>MGLSVASGALALGLMSTNVSAQQSSATIAGESALPPVVVNSPKLRRAAPAATRRVRAAPAAAARAPQSKPVQNFVENPRGPIVGYVANRSMVGTKTNTAINQTPQSVSVIGAEQIRDQQPGKLDEVLRYTPGILGGYFGTDTRADWFLIRGFQANPDSFFLDGLQLFSTSYATWKIPPANIERIEVLRGPSAVLYGGSSPAGLVNVVSKMPPAEPIRYIETGVNNYGNRYVSFDVGGPIATAPGNGQVLYRVVGQAKAGDTQTDYVKDDSYFIAPSLTWKPDADTSFTVLASATKTETNSSNFLPYVGSVVDAPYGRIRTSLFTGEPSNDKWTREQEMIGYQFERNVSDSVTFRQNARYAHLDNTVSGLYGFGYATTAAAGDLMRGNFYAHNVADQANLDNQLEYRFNTGVLSHTALFGLDLKHYSLDDIQGFAMANSLNLVNPVYTPTAQFSGTPYQDATFTQKQLGTYLQDQIRLGRLTLVLSGRNDWVKTDNDNHIGASLSRDDSKFSGRAGLIYNFDNGLAPYVSYATSFNPIVGTNFVLNQLYLPETGKQTEVGVKFQPNGFDGHFGVALFDLKRQNVLTTDPNNALQSIQTGEVTSRGLELEAVANLMPGFKVTGSFTTYNIFVSKNLDSSLIGTVPTNTPRQLASAWGDYTFQSGPLAGFGFGGGVRYVGMSFADTANTLTVPAYVLGDAAIHYQWQNWRLALNVTNISDEVYVGTCQTVTACFYGDRRRAVASLGYKW</sequence>
<evidence type="ECO:0000256" key="11">
    <source>
        <dbReference type="ARBA" id="ARBA00023136"/>
    </source>
</evidence>
<dbReference type="Gene3D" id="2.40.170.20">
    <property type="entry name" value="TonB-dependent receptor, beta-barrel domain"/>
    <property type="match status" value="1"/>
</dbReference>
<dbReference type="NCBIfam" id="TIGR01783">
    <property type="entry name" value="TonB-siderophor"/>
    <property type="match status" value="1"/>
</dbReference>
<keyword evidence="20" id="KW-1185">Reference proteome</keyword>
<dbReference type="FunFam" id="2.170.130.10:FF:000001">
    <property type="entry name" value="Catecholate siderophore TonB-dependent receptor"/>
    <property type="match status" value="1"/>
</dbReference>
<evidence type="ECO:0000256" key="13">
    <source>
        <dbReference type="ARBA" id="ARBA00023237"/>
    </source>
</evidence>
<keyword evidence="8" id="KW-0408">Iron</keyword>
<evidence type="ECO:0000259" key="18">
    <source>
        <dbReference type="Pfam" id="PF07715"/>
    </source>
</evidence>
<evidence type="ECO:0000259" key="17">
    <source>
        <dbReference type="Pfam" id="PF00593"/>
    </source>
</evidence>
<keyword evidence="13 14" id="KW-0998">Cell outer membrane</keyword>
<reference evidence="19 20" key="1">
    <citation type="submission" date="2020-08" db="EMBL/GenBank/DDBJ databases">
        <title>Genomic Encyclopedia of Type Strains, Phase IV (KMG-IV): sequencing the most valuable type-strain genomes for metagenomic binning, comparative biology and taxonomic classification.</title>
        <authorList>
            <person name="Goeker M."/>
        </authorList>
    </citation>
    <scope>NUCLEOTIDE SEQUENCE [LARGE SCALE GENOMIC DNA]</scope>
    <source>
        <strain evidence="19 20">DSM 12706</strain>
    </source>
</reference>
<evidence type="ECO:0000256" key="9">
    <source>
        <dbReference type="ARBA" id="ARBA00023065"/>
    </source>
</evidence>
<dbReference type="PANTHER" id="PTHR32552:SF68">
    <property type="entry name" value="FERRICHROME OUTER MEMBRANE TRANSPORTER_PHAGE RECEPTOR"/>
    <property type="match status" value="1"/>
</dbReference>
<evidence type="ECO:0000256" key="2">
    <source>
        <dbReference type="ARBA" id="ARBA00009810"/>
    </source>
</evidence>
<dbReference type="Gene3D" id="2.170.130.10">
    <property type="entry name" value="TonB-dependent receptor, plug domain"/>
    <property type="match status" value="1"/>
</dbReference>
<dbReference type="CDD" id="cd01347">
    <property type="entry name" value="ligand_gated_channel"/>
    <property type="match status" value="1"/>
</dbReference>
<feature type="chain" id="PRO_5031189070" evidence="16">
    <location>
        <begin position="22"/>
        <end position="746"/>
    </location>
</feature>
<dbReference type="SUPFAM" id="SSF56935">
    <property type="entry name" value="Porins"/>
    <property type="match status" value="1"/>
</dbReference>
<proteinExistence type="inferred from homology"/>
<dbReference type="GO" id="GO:0015344">
    <property type="term" value="F:siderophore uptake transmembrane transporter activity"/>
    <property type="evidence" value="ECO:0007669"/>
    <property type="project" value="TreeGrafter"/>
</dbReference>
<evidence type="ECO:0000256" key="15">
    <source>
        <dbReference type="RuleBase" id="RU003357"/>
    </source>
</evidence>
<dbReference type="Proteomes" id="UP000542353">
    <property type="component" value="Unassembled WGS sequence"/>
</dbReference>
<dbReference type="PROSITE" id="PS52016">
    <property type="entry name" value="TONB_DEPENDENT_REC_3"/>
    <property type="match status" value="1"/>
</dbReference>
<keyword evidence="12 19" id="KW-0675">Receptor</keyword>
<name>A0A7W8DYM9_9BRAD</name>
<dbReference type="AlphaFoldDB" id="A0A7W8DYM9"/>
<dbReference type="InterPro" id="IPR039426">
    <property type="entry name" value="TonB-dep_rcpt-like"/>
</dbReference>
<evidence type="ECO:0000256" key="5">
    <source>
        <dbReference type="ARBA" id="ARBA00022496"/>
    </source>
</evidence>
<keyword evidence="10 15" id="KW-0798">TonB box</keyword>